<feature type="transmembrane region" description="Helical" evidence="7">
    <location>
        <begin position="49"/>
        <end position="66"/>
    </location>
</feature>
<proteinExistence type="predicted"/>
<dbReference type="AlphaFoldDB" id="A0A1M6JKF0"/>
<dbReference type="GO" id="GO:0005886">
    <property type="term" value="C:plasma membrane"/>
    <property type="evidence" value="ECO:0007669"/>
    <property type="project" value="UniProtKB-SubCell"/>
</dbReference>
<comment type="subcellular location">
    <subcellularLocation>
        <location evidence="1">Cell membrane</location>
        <topology evidence="1">Multi-pass membrane protein</topology>
    </subcellularLocation>
</comment>
<dbReference type="Gene3D" id="1.20.1250.20">
    <property type="entry name" value="MFS general substrate transporter like domains"/>
    <property type="match status" value="1"/>
</dbReference>
<accession>A0A1M6JKF0</accession>
<evidence type="ECO:0000256" key="2">
    <source>
        <dbReference type="ARBA" id="ARBA00022448"/>
    </source>
</evidence>
<reference evidence="10" key="1">
    <citation type="submission" date="2016-11" db="EMBL/GenBank/DDBJ databases">
        <authorList>
            <person name="Varghese N."/>
            <person name="Submissions S."/>
        </authorList>
    </citation>
    <scope>NUCLEOTIDE SEQUENCE [LARGE SCALE GENOMIC DNA]</scope>
    <source>
        <strain evidence="10">DSM 15518</strain>
    </source>
</reference>
<keyword evidence="3" id="KW-1003">Cell membrane</keyword>
<feature type="transmembrane region" description="Helical" evidence="7">
    <location>
        <begin position="142"/>
        <end position="160"/>
    </location>
</feature>
<dbReference type="PANTHER" id="PTHR23517:SF3">
    <property type="entry name" value="INTEGRAL MEMBRANE TRANSPORT PROTEIN"/>
    <property type="match status" value="1"/>
</dbReference>
<evidence type="ECO:0000313" key="9">
    <source>
        <dbReference type="EMBL" id="SHJ47144.1"/>
    </source>
</evidence>
<feature type="transmembrane region" description="Helical" evidence="7">
    <location>
        <begin position="260"/>
        <end position="282"/>
    </location>
</feature>
<dbReference type="InterPro" id="IPR020846">
    <property type="entry name" value="MFS_dom"/>
</dbReference>
<dbReference type="PROSITE" id="PS50850">
    <property type="entry name" value="MFS"/>
    <property type="match status" value="1"/>
</dbReference>
<organism evidence="9 10">
    <name type="scientific">Tepidibacter formicigenes DSM 15518</name>
    <dbReference type="NCBI Taxonomy" id="1123349"/>
    <lineage>
        <taxon>Bacteria</taxon>
        <taxon>Bacillati</taxon>
        <taxon>Bacillota</taxon>
        <taxon>Clostridia</taxon>
        <taxon>Peptostreptococcales</taxon>
        <taxon>Peptostreptococcaceae</taxon>
        <taxon>Tepidibacter</taxon>
    </lineage>
</organism>
<feature type="transmembrane region" description="Helical" evidence="7">
    <location>
        <begin position="380"/>
        <end position="398"/>
    </location>
</feature>
<protein>
    <submittedName>
        <fullName evidence="9">Major Facilitator Superfamily protein</fullName>
    </submittedName>
</protein>
<dbReference type="OrthoDB" id="9793283at2"/>
<dbReference type="InterPro" id="IPR011701">
    <property type="entry name" value="MFS"/>
</dbReference>
<dbReference type="GO" id="GO:0022857">
    <property type="term" value="F:transmembrane transporter activity"/>
    <property type="evidence" value="ECO:0007669"/>
    <property type="project" value="InterPro"/>
</dbReference>
<keyword evidence="2" id="KW-0813">Transport</keyword>
<dbReference type="Proteomes" id="UP000242497">
    <property type="component" value="Unassembled WGS sequence"/>
</dbReference>
<dbReference type="Pfam" id="PF07690">
    <property type="entry name" value="MFS_1"/>
    <property type="match status" value="1"/>
</dbReference>
<feature type="transmembrane region" description="Helical" evidence="7">
    <location>
        <begin position="289"/>
        <end position="309"/>
    </location>
</feature>
<keyword evidence="5 7" id="KW-1133">Transmembrane helix</keyword>
<feature type="transmembrane region" description="Helical" evidence="7">
    <location>
        <begin position="315"/>
        <end position="337"/>
    </location>
</feature>
<feature type="transmembrane region" description="Helical" evidence="7">
    <location>
        <begin position="166"/>
        <end position="186"/>
    </location>
</feature>
<evidence type="ECO:0000259" key="8">
    <source>
        <dbReference type="PROSITE" id="PS50850"/>
    </source>
</evidence>
<evidence type="ECO:0000256" key="7">
    <source>
        <dbReference type="SAM" id="Phobius"/>
    </source>
</evidence>
<feature type="transmembrane region" description="Helical" evidence="7">
    <location>
        <begin position="223"/>
        <end position="240"/>
    </location>
</feature>
<gene>
    <name evidence="9" type="ORF">SAMN02744037_00119</name>
</gene>
<dbReference type="PANTHER" id="PTHR23517">
    <property type="entry name" value="RESISTANCE PROTEIN MDTM, PUTATIVE-RELATED-RELATED"/>
    <property type="match status" value="1"/>
</dbReference>
<evidence type="ECO:0000256" key="6">
    <source>
        <dbReference type="ARBA" id="ARBA00023136"/>
    </source>
</evidence>
<sequence length="404" mass="45432">MKKINVYRGLPKEVYIISIARFINSLGNFVFPFITFFLSDKLNMNEDKVGYFVMMSMVSYVPGSIIGGRLGDFFGRKITYVICQMLAGLCVFICGFLNYSHILPWLLILSGVFNGAARPLLTSMITDLVVYKERKRAFSLSYLAGNLGFAIGPVVAGLLYKNYTRLIFFGDGITTFLASTLIFVFIKETKPNKEDIHKINDILEKNEKEEKGLLITVLLKRPFLLIFSVIIAFQNFVYSQHSFTLNLQMQEIFGVEGAKLYGILMATNGIVVVVLTIIITNLTLNLPPLLSVSLCGIFFALGFGMLAYIKLFYLFIISTVIWTIGEIFSATNVDSYISKHTPINFRSRFNAIIPIISGTGYALGPYISGICLKNGSTINQIWILTFYISLISSILLYIQHKFEK</sequence>
<dbReference type="InterPro" id="IPR050171">
    <property type="entry name" value="MFS_Transporters"/>
</dbReference>
<dbReference type="RefSeq" id="WP_072886472.1">
    <property type="nucleotide sequence ID" value="NZ_FRAE01000005.1"/>
</dbReference>
<keyword evidence="6 7" id="KW-0472">Membrane</keyword>
<feature type="transmembrane region" description="Helical" evidence="7">
    <location>
        <begin position="14"/>
        <end position="37"/>
    </location>
</feature>
<feature type="transmembrane region" description="Helical" evidence="7">
    <location>
        <begin position="105"/>
        <end position="130"/>
    </location>
</feature>
<keyword evidence="10" id="KW-1185">Reference proteome</keyword>
<keyword evidence="4 7" id="KW-0812">Transmembrane</keyword>
<feature type="domain" description="Major facilitator superfamily (MFS) profile" evidence="8">
    <location>
        <begin position="13"/>
        <end position="404"/>
    </location>
</feature>
<feature type="transmembrane region" description="Helical" evidence="7">
    <location>
        <begin position="349"/>
        <end position="368"/>
    </location>
</feature>
<dbReference type="EMBL" id="FRAE01000005">
    <property type="protein sequence ID" value="SHJ47144.1"/>
    <property type="molecule type" value="Genomic_DNA"/>
</dbReference>
<dbReference type="SUPFAM" id="SSF103473">
    <property type="entry name" value="MFS general substrate transporter"/>
    <property type="match status" value="1"/>
</dbReference>
<dbReference type="InterPro" id="IPR036259">
    <property type="entry name" value="MFS_trans_sf"/>
</dbReference>
<evidence type="ECO:0000256" key="1">
    <source>
        <dbReference type="ARBA" id="ARBA00004651"/>
    </source>
</evidence>
<evidence type="ECO:0000256" key="3">
    <source>
        <dbReference type="ARBA" id="ARBA00022475"/>
    </source>
</evidence>
<evidence type="ECO:0000256" key="4">
    <source>
        <dbReference type="ARBA" id="ARBA00022692"/>
    </source>
</evidence>
<name>A0A1M6JKF0_9FIRM</name>
<evidence type="ECO:0000256" key="5">
    <source>
        <dbReference type="ARBA" id="ARBA00022989"/>
    </source>
</evidence>
<dbReference type="STRING" id="1123349.SAMN02744037_00119"/>
<feature type="transmembrane region" description="Helical" evidence="7">
    <location>
        <begin position="78"/>
        <end position="99"/>
    </location>
</feature>
<evidence type="ECO:0000313" key="10">
    <source>
        <dbReference type="Proteomes" id="UP000242497"/>
    </source>
</evidence>